<name>A0A8W8KDK0_MAGGI</name>
<evidence type="ECO:0008006" key="5">
    <source>
        <dbReference type="Google" id="ProtNLM"/>
    </source>
</evidence>
<dbReference type="OMA" id="QMENWKP"/>
<dbReference type="EnsemblMetazoa" id="G23159.2">
    <property type="protein sequence ID" value="G23159.2:cds"/>
    <property type="gene ID" value="G23159"/>
</dbReference>
<protein>
    <recommendedName>
        <fullName evidence="5">Centromere protein Q</fullName>
    </recommendedName>
</protein>
<proteinExistence type="predicted"/>
<feature type="compositionally biased region" description="Basic and acidic residues" evidence="2">
    <location>
        <begin position="12"/>
        <end position="23"/>
    </location>
</feature>
<evidence type="ECO:0000313" key="4">
    <source>
        <dbReference type="Proteomes" id="UP000005408"/>
    </source>
</evidence>
<feature type="region of interest" description="Disordered" evidence="2">
    <location>
        <begin position="1"/>
        <end position="55"/>
    </location>
</feature>
<keyword evidence="1" id="KW-0175">Coiled coil</keyword>
<dbReference type="AlphaFoldDB" id="A0A8W8KDK0"/>
<feature type="coiled-coil region" evidence="1">
    <location>
        <begin position="177"/>
        <end position="204"/>
    </location>
</feature>
<keyword evidence="4" id="KW-1185">Reference proteome</keyword>
<evidence type="ECO:0000256" key="1">
    <source>
        <dbReference type="SAM" id="Coils"/>
    </source>
</evidence>
<organism evidence="3 4">
    <name type="scientific">Magallana gigas</name>
    <name type="common">Pacific oyster</name>
    <name type="synonym">Crassostrea gigas</name>
    <dbReference type="NCBI Taxonomy" id="29159"/>
    <lineage>
        <taxon>Eukaryota</taxon>
        <taxon>Metazoa</taxon>
        <taxon>Spiralia</taxon>
        <taxon>Lophotrochozoa</taxon>
        <taxon>Mollusca</taxon>
        <taxon>Bivalvia</taxon>
        <taxon>Autobranchia</taxon>
        <taxon>Pteriomorphia</taxon>
        <taxon>Ostreida</taxon>
        <taxon>Ostreoidea</taxon>
        <taxon>Ostreidae</taxon>
        <taxon>Magallana</taxon>
    </lineage>
</organism>
<dbReference type="OrthoDB" id="10412483at2759"/>
<sequence length="225" mass="25940">MAKVKFTKTNQKRKELFPVDKKSKVNKQNSENGKKKKLTKVPANRTKSNKEQSTVNISTVDKTNATHGLEFDKDDTRKVTFTKEQMENWKPLSEETFKNVARTIETAKQLILNRSHGLYYDSVKSAVDLSEKRVLASLKMIKVPHQHGQKTFQQITGAAAENLDQLELHECELEFRISKQKDACEKLEEELEKIAATMENSQMHPLLQKDFKTSLTLPAYKKWET</sequence>
<evidence type="ECO:0000256" key="2">
    <source>
        <dbReference type="SAM" id="MobiDB-lite"/>
    </source>
</evidence>
<dbReference type="EnsemblMetazoa" id="G23159.1">
    <property type="protein sequence ID" value="G23159.1:cds"/>
    <property type="gene ID" value="G23159"/>
</dbReference>
<accession>A0A8W8KDK0</accession>
<evidence type="ECO:0000313" key="3">
    <source>
        <dbReference type="EnsemblMetazoa" id="G23159.1:cds"/>
    </source>
</evidence>
<dbReference type="Proteomes" id="UP000005408">
    <property type="component" value="Unassembled WGS sequence"/>
</dbReference>
<reference evidence="3" key="1">
    <citation type="submission" date="2022-08" db="UniProtKB">
        <authorList>
            <consortium name="EnsemblMetazoa"/>
        </authorList>
    </citation>
    <scope>IDENTIFICATION</scope>
    <source>
        <strain evidence="3">05x7-T-G4-1.051#20</strain>
    </source>
</reference>